<dbReference type="SUPFAM" id="SSF56672">
    <property type="entry name" value="DNA/RNA polymerases"/>
    <property type="match status" value="1"/>
</dbReference>
<accession>A0A221LFH3</accession>
<evidence type="ECO:0000256" key="3">
    <source>
        <dbReference type="SAM" id="MobiDB-lite"/>
    </source>
</evidence>
<proteinExistence type="predicted"/>
<evidence type="ECO:0000256" key="1">
    <source>
        <dbReference type="ARBA" id="ARBA00022679"/>
    </source>
</evidence>
<sequence>MLSSVPSGIAWAYETPQQLREVAGKRAGSWQITTWENVTRGQGFCAVGIQSLKFSRYTKSTKVNLTEYEFNALNATGRQNIAASAKEQVLRGSLEQTAARLWKTGGLEDVACRTLAPELVLRYLRAAQVYGISCACFFFCGDKRFRTTLRWIGPDGPAGKEKPKAIKAAETESPAPEAKVVPKSEKIADPSVSEEAEARALPQENADLAVRAEEQAARVTMEDHGRYRIQTIDDRKVVVVLGQDFDKSAPKERFPDVGVVVAPTSDLPNVYTNSKDNVSQGVQERLIKKMKPCTWTKADKQKVGKFIHASMGPKGMFSTDRVRTWFEKHFALEDMRSGKWSESRFVNTFESLLGQVQPNFKFKTAVKAEHMPEGKAPRFLIADGDEGQVLALAAVKCMEELLFETMEEHSIKHVSKAKAMQRLLANMTPPTSARKAGCTFVEGDGSAWDTTCGVDVRAAIENPVLEHISKILAQTYIQPASWAEIHDKANQQKTLKLFFKKYHETMHIEITAIRRSGHRGTSVLNWWINFTMWVCALFEEPEVFLCPEARWAKDVAGVRRWFYGAYEGDDSGASTSPKLCQVSEEDEAALLAGTITLAELGNKYHVPNPSVTASISALAFWNRAGFNMKWVFAKKRGTIVGCHLGLTETDPESKTGCVVPNGVFCPELPRALKGAVSCSPAMIEAVRKGDYKTIKTIAAAAALARASDFAGRVPTLSRKYLVYANELDSSDFVDREMSMRAVGEEGISAAKVRTSIELANGSMTVVDEKALLEALGYQASDEELEAFCQYPWQLDAVDQHDEFARSVPAKWREGGSL</sequence>
<keyword evidence="1" id="KW-0808">Transferase</keyword>
<evidence type="ECO:0000256" key="2">
    <source>
        <dbReference type="ARBA" id="ARBA00022695"/>
    </source>
</evidence>
<dbReference type="EMBL" id="MF190002">
    <property type="protein sequence ID" value="ASM94029.1"/>
    <property type="molecule type" value="Genomic_RNA"/>
</dbReference>
<protein>
    <submittedName>
        <fullName evidence="4">Putative RNA-dependent RNA polymerase</fullName>
    </submittedName>
</protein>
<reference evidence="4" key="1">
    <citation type="submission" date="2017-05" db="EMBL/GenBank/DDBJ databases">
        <title>New viruses from a metagenomic survey of invertebrates and Fucus.</title>
        <authorList>
            <person name="Waldron F.M."/>
            <person name="Obbard D.J."/>
        </authorList>
    </citation>
    <scope>NUCLEOTIDE SEQUENCE</scope>
    <source>
        <strain evidence="4">V92</strain>
    </source>
</reference>
<dbReference type="GO" id="GO:0003968">
    <property type="term" value="F:RNA-directed RNA polymerase activity"/>
    <property type="evidence" value="ECO:0007669"/>
    <property type="project" value="UniProtKB-KW"/>
</dbReference>
<name>A0A221LFH3_9VIRU</name>
<evidence type="ECO:0000313" key="4">
    <source>
        <dbReference type="EMBL" id="ASM94029.1"/>
    </source>
</evidence>
<organism evidence="4">
    <name type="scientific">Barns Ness breadcrumb sponge weivirus-like virus 1</name>
    <dbReference type="NCBI Taxonomy" id="2021887"/>
    <lineage>
        <taxon>Viruses</taxon>
        <taxon>Riboviria</taxon>
    </lineage>
</organism>
<keyword evidence="4" id="KW-0696">RNA-directed RNA polymerase</keyword>
<keyword evidence="2" id="KW-0548">Nucleotidyltransferase</keyword>
<dbReference type="InterPro" id="IPR043502">
    <property type="entry name" value="DNA/RNA_pol_sf"/>
</dbReference>
<feature type="compositionally biased region" description="Basic and acidic residues" evidence="3">
    <location>
        <begin position="158"/>
        <end position="170"/>
    </location>
</feature>
<feature type="region of interest" description="Disordered" evidence="3">
    <location>
        <begin position="156"/>
        <end position="185"/>
    </location>
</feature>